<dbReference type="EMBL" id="JACHDB010000002">
    <property type="protein sequence ID" value="MBB5435753.1"/>
    <property type="molecule type" value="Genomic_DNA"/>
</dbReference>
<dbReference type="InterPro" id="IPR044135">
    <property type="entry name" value="Met-tRNA-FMT_C"/>
</dbReference>
<keyword evidence="4 5" id="KW-0648">Protein biosynthesis</keyword>
<dbReference type="Pfam" id="PF02911">
    <property type="entry name" value="Formyl_trans_C"/>
    <property type="match status" value="1"/>
</dbReference>
<evidence type="ECO:0000259" key="6">
    <source>
        <dbReference type="Pfam" id="PF00551"/>
    </source>
</evidence>
<evidence type="ECO:0000313" key="9">
    <source>
        <dbReference type="Proteomes" id="UP000572635"/>
    </source>
</evidence>
<dbReference type="Proteomes" id="UP000572635">
    <property type="component" value="Unassembled WGS sequence"/>
</dbReference>
<dbReference type="AlphaFoldDB" id="A0A7W8QTP8"/>
<comment type="similarity">
    <text evidence="1 5">Belongs to the Fmt family.</text>
</comment>
<dbReference type="InterPro" id="IPR002376">
    <property type="entry name" value="Formyl_transf_N"/>
</dbReference>
<dbReference type="RefSeq" id="WP_184398814.1">
    <property type="nucleotide sequence ID" value="NZ_BAAAJD010000103.1"/>
</dbReference>
<evidence type="ECO:0000313" key="8">
    <source>
        <dbReference type="EMBL" id="MBB5435753.1"/>
    </source>
</evidence>
<comment type="catalytic activity">
    <reaction evidence="5">
        <text>L-methionyl-tRNA(fMet) + (6R)-10-formyltetrahydrofolate = N-formyl-L-methionyl-tRNA(fMet) + (6S)-5,6,7,8-tetrahydrofolate + H(+)</text>
        <dbReference type="Rhea" id="RHEA:24380"/>
        <dbReference type="Rhea" id="RHEA-COMP:9952"/>
        <dbReference type="Rhea" id="RHEA-COMP:9953"/>
        <dbReference type="ChEBI" id="CHEBI:15378"/>
        <dbReference type="ChEBI" id="CHEBI:57453"/>
        <dbReference type="ChEBI" id="CHEBI:78530"/>
        <dbReference type="ChEBI" id="CHEBI:78844"/>
        <dbReference type="ChEBI" id="CHEBI:195366"/>
        <dbReference type="EC" id="2.1.2.9"/>
    </reaction>
</comment>
<dbReference type="SUPFAM" id="SSF50486">
    <property type="entry name" value="FMT C-terminal domain-like"/>
    <property type="match status" value="1"/>
</dbReference>
<comment type="function">
    <text evidence="5">Attaches a formyl group to the free amino group of methionyl-tRNA(fMet). The formyl group appears to play a dual role in the initiator identity of N-formylmethionyl-tRNA by promoting its recognition by IF2 and preventing the misappropriation of this tRNA by the elongation apparatus.</text>
</comment>
<dbReference type="CDD" id="cd08704">
    <property type="entry name" value="Met_tRNA_FMT_C"/>
    <property type="match status" value="1"/>
</dbReference>
<comment type="caution">
    <text evidence="8">The sequence shown here is derived from an EMBL/GenBank/DDBJ whole genome shotgun (WGS) entry which is preliminary data.</text>
</comment>
<evidence type="ECO:0000256" key="1">
    <source>
        <dbReference type="ARBA" id="ARBA00010699"/>
    </source>
</evidence>
<gene>
    <name evidence="5" type="primary">fmt</name>
    <name evidence="8" type="ORF">HDA36_005901</name>
</gene>
<dbReference type="InterPro" id="IPR005794">
    <property type="entry name" value="Fmt"/>
</dbReference>
<keyword evidence="9" id="KW-1185">Reference proteome</keyword>
<evidence type="ECO:0000256" key="4">
    <source>
        <dbReference type="ARBA" id="ARBA00022917"/>
    </source>
</evidence>
<dbReference type="CDD" id="cd08646">
    <property type="entry name" value="FMT_core_Met-tRNA-FMT_N"/>
    <property type="match status" value="1"/>
</dbReference>
<dbReference type="GO" id="GO:0005829">
    <property type="term" value="C:cytosol"/>
    <property type="evidence" value="ECO:0007669"/>
    <property type="project" value="TreeGrafter"/>
</dbReference>
<dbReference type="GO" id="GO:0004479">
    <property type="term" value="F:methionyl-tRNA formyltransferase activity"/>
    <property type="evidence" value="ECO:0007669"/>
    <property type="project" value="UniProtKB-UniRule"/>
</dbReference>
<evidence type="ECO:0000256" key="2">
    <source>
        <dbReference type="ARBA" id="ARBA00012261"/>
    </source>
</evidence>
<dbReference type="InterPro" id="IPR041711">
    <property type="entry name" value="Met-tRNA-FMT_N"/>
</dbReference>
<dbReference type="NCBIfam" id="TIGR00460">
    <property type="entry name" value="fmt"/>
    <property type="match status" value="1"/>
</dbReference>
<accession>A0A7W8QTP8</accession>
<dbReference type="SUPFAM" id="SSF53328">
    <property type="entry name" value="Formyltransferase"/>
    <property type="match status" value="1"/>
</dbReference>
<dbReference type="EC" id="2.1.2.9" evidence="2 5"/>
<dbReference type="InterPro" id="IPR011034">
    <property type="entry name" value="Formyl_transferase-like_C_sf"/>
</dbReference>
<organism evidence="8 9">
    <name type="scientific">Nocardiopsis composta</name>
    <dbReference type="NCBI Taxonomy" id="157465"/>
    <lineage>
        <taxon>Bacteria</taxon>
        <taxon>Bacillati</taxon>
        <taxon>Actinomycetota</taxon>
        <taxon>Actinomycetes</taxon>
        <taxon>Streptosporangiales</taxon>
        <taxon>Nocardiopsidaceae</taxon>
        <taxon>Nocardiopsis</taxon>
    </lineage>
</organism>
<dbReference type="InterPro" id="IPR036477">
    <property type="entry name" value="Formyl_transf_N_sf"/>
</dbReference>
<keyword evidence="3 5" id="KW-0808">Transferase</keyword>
<dbReference type="PANTHER" id="PTHR11138:SF5">
    <property type="entry name" value="METHIONYL-TRNA FORMYLTRANSFERASE, MITOCHONDRIAL"/>
    <property type="match status" value="1"/>
</dbReference>
<proteinExistence type="inferred from homology"/>
<feature type="binding site" evidence="5">
    <location>
        <begin position="109"/>
        <end position="112"/>
    </location>
    <ligand>
        <name>(6S)-5,6,7,8-tetrahydrofolate</name>
        <dbReference type="ChEBI" id="CHEBI:57453"/>
    </ligand>
</feature>
<evidence type="ECO:0000256" key="5">
    <source>
        <dbReference type="HAMAP-Rule" id="MF_00182"/>
    </source>
</evidence>
<dbReference type="PANTHER" id="PTHR11138">
    <property type="entry name" value="METHIONYL-TRNA FORMYLTRANSFERASE"/>
    <property type="match status" value="1"/>
</dbReference>
<feature type="domain" description="Formyl transferase N-terminal" evidence="6">
    <location>
        <begin position="1"/>
        <end position="179"/>
    </location>
</feature>
<feature type="domain" description="Formyl transferase C-terminal" evidence="7">
    <location>
        <begin position="203"/>
        <end position="302"/>
    </location>
</feature>
<dbReference type="InterPro" id="IPR005793">
    <property type="entry name" value="Formyl_trans_C"/>
</dbReference>
<dbReference type="HAMAP" id="MF_00182">
    <property type="entry name" value="Formyl_trans"/>
    <property type="match status" value="1"/>
</dbReference>
<sequence length="312" mass="32769">MKLVFAGTPEVAVPSLTALLESEHEVAAVVTRPDAIAGRGRKVVPSPVARLAEEAGVEVLKPAKASDPAFLDRLREIAPDCCPVVAYGALLRREALDIPRHGWVNLHFSLLPAWRGAAPVQHAVLHGDDVTGASVFQIEEDLDSGPVYGTLAEPIGPRDTSGDLLERLSRSGAGLLREVLGGIEAGTLQPRPQDGDGLSYASKLSPEDAEVDFTAPAMRVDRLIRACTPAPGAWTTFRGGRLKLGPVAPVTDTVGGPDLAAGALAVEKKQVLVGTATHPVRLGEVQAQGKRMMSAVDWARGVRPGPDERLGG</sequence>
<name>A0A7W8QTP8_9ACTN</name>
<dbReference type="FunFam" id="3.40.50.12230:FF:000001">
    <property type="entry name" value="Methionyl-tRNA formyltransferase"/>
    <property type="match status" value="1"/>
</dbReference>
<evidence type="ECO:0000256" key="3">
    <source>
        <dbReference type="ARBA" id="ARBA00022679"/>
    </source>
</evidence>
<dbReference type="Pfam" id="PF00551">
    <property type="entry name" value="Formyl_trans_N"/>
    <property type="match status" value="1"/>
</dbReference>
<reference evidence="8 9" key="1">
    <citation type="submission" date="2020-08" db="EMBL/GenBank/DDBJ databases">
        <title>Sequencing the genomes of 1000 actinobacteria strains.</title>
        <authorList>
            <person name="Klenk H.-P."/>
        </authorList>
    </citation>
    <scope>NUCLEOTIDE SEQUENCE [LARGE SCALE GENOMIC DNA]</scope>
    <source>
        <strain evidence="8 9">DSM 44551</strain>
    </source>
</reference>
<protein>
    <recommendedName>
        <fullName evidence="2 5">Methionyl-tRNA formyltransferase</fullName>
        <ecNumber evidence="2 5">2.1.2.9</ecNumber>
    </recommendedName>
</protein>
<evidence type="ECO:0000259" key="7">
    <source>
        <dbReference type="Pfam" id="PF02911"/>
    </source>
</evidence>
<dbReference type="Gene3D" id="3.40.50.12230">
    <property type="match status" value="1"/>
</dbReference>